<reference evidence="1 2" key="1">
    <citation type="submission" date="2019-03" db="EMBL/GenBank/DDBJ databases">
        <title>Rhodosporidium diobovatum UCD-FST 08-225 genome sequencing, assembly, and annotation.</title>
        <authorList>
            <person name="Fakankun I.U."/>
            <person name="Fristensky B."/>
            <person name="Levin D.B."/>
        </authorList>
    </citation>
    <scope>NUCLEOTIDE SEQUENCE [LARGE SCALE GENOMIC DNA]</scope>
    <source>
        <strain evidence="1 2">UCD-FST 08-225</strain>
    </source>
</reference>
<accession>A0A5C5FSU2</accession>
<evidence type="ECO:0000313" key="2">
    <source>
        <dbReference type="Proteomes" id="UP000311382"/>
    </source>
</evidence>
<organism evidence="1 2">
    <name type="scientific">Rhodotorula diobovata</name>
    <dbReference type="NCBI Taxonomy" id="5288"/>
    <lineage>
        <taxon>Eukaryota</taxon>
        <taxon>Fungi</taxon>
        <taxon>Dikarya</taxon>
        <taxon>Basidiomycota</taxon>
        <taxon>Pucciniomycotina</taxon>
        <taxon>Microbotryomycetes</taxon>
        <taxon>Sporidiobolales</taxon>
        <taxon>Sporidiobolaceae</taxon>
        <taxon>Rhodotorula</taxon>
    </lineage>
</organism>
<comment type="caution">
    <text evidence="1">The sequence shown here is derived from an EMBL/GenBank/DDBJ whole genome shotgun (WGS) entry which is preliminary data.</text>
</comment>
<evidence type="ECO:0000313" key="1">
    <source>
        <dbReference type="EMBL" id="TNY19292.1"/>
    </source>
</evidence>
<keyword evidence="2" id="KW-1185">Reference proteome</keyword>
<name>A0A5C5FSU2_9BASI</name>
<protein>
    <submittedName>
        <fullName evidence="1">Uncharacterized protein</fullName>
    </submittedName>
</protein>
<dbReference type="AlphaFoldDB" id="A0A5C5FSU2"/>
<sequence>MPKIALYSVPILGRVSLASCLEPCRLCCRLQPGASCTSSACPGRSRCDLQLPSPAEDLTAIPLVLPCLSRNALKFA</sequence>
<gene>
    <name evidence="1" type="ORF">DMC30DRAFT_11767</name>
</gene>
<dbReference type="EMBL" id="SOZI01000100">
    <property type="protein sequence ID" value="TNY19292.1"/>
    <property type="molecule type" value="Genomic_DNA"/>
</dbReference>
<proteinExistence type="predicted"/>
<dbReference type="Proteomes" id="UP000311382">
    <property type="component" value="Unassembled WGS sequence"/>
</dbReference>